<sequence length="154" mass="17772">MTKSKSKTYTTSELAKHFHISVVSASRFIVKHGFKPVKTGNHNAKYYSSAVYQQMKKYYQNKPKSGVKQSHPATKDDIIEQLQARIKDQTATIEVLKQQLTVKDEQIANAIRIADQAQQLDLTTHNQHKLISSDNENKTEDHKEKGNFFWKLFH</sequence>
<dbReference type="Proteomes" id="UP001212401">
    <property type="component" value="Unassembled WGS sequence"/>
</dbReference>
<dbReference type="AlphaFoldDB" id="A0AAW5WVT9"/>
<organism evidence="1 2">
    <name type="scientific">Limosilactobacillus vaginalis</name>
    <dbReference type="NCBI Taxonomy" id="1633"/>
    <lineage>
        <taxon>Bacteria</taxon>
        <taxon>Bacillati</taxon>
        <taxon>Bacillota</taxon>
        <taxon>Bacilli</taxon>
        <taxon>Lactobacillales</taxon>
        <taxon>Lactobacillaceae</taxon>
        <taxon>Limosilactobacillus</taxon>
    </lineage>
</organism>
<gene>
    <name evidence="1" type="ORF">L2724_08885</name>
</gene>
<dbReference type="RefSeq" id="WP_269296242.1">
    <property type="nucleotide sequence ID" value="NZ_JAKHPH010000038.1"/>
</dbReference>
<protein>
    <submittedName>
        <fullName evidence="1">Transcriptional regulator</fullName>
    </submittedName>
</protein>
<accession>A0AAW5WVT9</accession>
<dbReference type="EMBL" id="JAKHPH010000038">
    <property type="protein sequence ID" value="MCZ3668359.1"/>
    <property type="molecule type" value="Genomic_DNA"/>
</dbReference>
<evidence type="ECO:0000313" key="2">
    <source>
        <dbReference type="Proteomes" id="UP001212401"/>
    </source>
</evidence>
<reference evidence="1" key="1">
    <citation type="submission" date="2022-01" db="EMBL/GenBank/DDBJ databases">
        <title>VMRC isolate genome collection.</title>
        <authorList>
            <person name="France M."/>
            <person name="Rutt L."/>
            <person name="Humphrys M."/>
            <person name="Ravel J."/>
        </authorList>
    </citation>
    <scope>NUCLEOTIDE SEQUENCE</scope>
    <source>
        <strain evidence="1">C0048A1</strain>
    </source>
</reference>
<comment type="caution">
    <text evidence="1">The sequence shown here is derived from an EMBL/GenBank/DDBJ whole genome shotgun (WGS) entry which is preliminary data.</text>
</comment>
<proteinExistence type="predicted"/>
<evidence type="ECO:0000313" key="1">
    <source>
        <dbReference type="EMBL" id="MCZ3668359.1"/>
    </source>
</evidence>
<name>A0AAW5WVT9_9LACO</name>